<organism evidence="2 3">
    <name type="scientific">Brassica cretica</name>
    <name type="common">Mustard</name>
    <dbReference type="NCBI Taxonomy" id="69181"/>
    <lineage>
        <taxon>Eukaryota</taxon>
        <taxon>Viridiplantae</taxon>
        <taxon>Streptophyta</taxon>
        <taxon>Embryophyta</taxon>
        <taxon>Tracheophyta</taxon>
        <taxon>Spermatophyta</taxon>
        <taxon>Magnoliopsida</taxon>
        <taxon>eudicotyledons</taxon>
        <taxon>Gunneridae</taxon>
        <taxon>Pentapetalae</taxon>
        <taxon>rosids</taxon>
        <taxon>malvids</taxon>
        <taxon>Brassicales</taxon>
        <taxon>Brassicaceae</taxon>
        <taxon>Brassiceae</taxon>
        <taxon>Brassica</taxon>
    </lineage>
</organism>
<sequence>MRDLLRNADNDSESDDPAPCDVPAEETNVRSSKGKGVDLGDIDFSVNDSILPGCDPDLAYGDGSGSSEVPISDFDEFFAGLPSSFNPPSSVDELGSSKVVAEGSCIINGGLNMLGSALEASHREAMVYCLKAEKAEKDLARMKNEILERDSKLAKDHDKAVRRAERRGRRGIVEVMRNRASQFKTEYGSLKEAYSLDEMETMKGGMNDYAHAEALISPIDGRIQGFWDPMPVSPDTEEVMTEVAGDDEEVDCPADAFGASMSGNFNFDL</sequence>
<evidence type="ECO:0000313" key="3">
    <source>
        <dbReference type="Proteomes" id="UP000266723"/>
    </source>
</evidence>
<comment type="caution">
    <text evidence="2">The sequence shown here is derived from an EMBL/GenBank/DDBJ whole genome shotgun (WGS) entry which is preliminary data.</text>
</comment>
<evidence type="ECO:0000313" key="2">
    <source>
        <dbReference type="EMBL" id="KAF3545383.1"/>
    </source>
</evidence>
<accession>A0ABQ7C207</accession>
<feature type="region of interest" description="Disordered" evidence="1">
    <location>
        <begin position="1"/>
        <end position="37"/>
    </location>
</feature>
<gene>
    <name evidence="2" type="ORF">DY000_02007089</name>
</gene>
<name>A0ABQ7C207_BRACR</name>
<proteinExistence type="predicted"/>
<evidence type="ECO:0008006" key="4">
    <source>
        <dbReference type="Google" id="ProtNLM"/>
    </source>
</evidence>
<keyword evidence="3" id="KW-1185">Reference proteome</keyword>
<reference evidence="2 3" key="1">
    <citation type="journal article" date="2020" name="BMC Genomics">
        <title>Intraspecific diversification of the crop wild relative Brassica cretica Lam. using demographic model selection.</title>
        <authorList>
            <person name="Kioukis A."/>
            <person name="Michalopoulou V.A."/>
            <person name="Briers L."/>
            <person name="Pirintsos S."/>
            <person name="Studholme D.J."/>
            <person name="Pavlidis P."/>
            <person name="Sarris P.F."/>
        </authorList>
    </citation>
    <scope>NUCLEOTIDE SEQUENCE [LARGE SCALE GENOMIC DNA]</scope>
    <source>
        <strain evidence="3">cv. PFS-1207/04</strain>
    </source>
</reference>
<protein>
    <recommendedName>
        <fullName evidence="4">GTD-binding domain-containing protein</fullName>
    </recommendedName>
</protein>
<dbReference type="EMBL" id="QGKV02000832">
    <property type="protein sequence ID" value="KAF3545383.1"/>
    <property type="molecule type" value="Genomic_DNA"/>
</dbReference>
<dbReference type="Proteomes" id="UP000266723">
    <property type="component" value="Unassembled WGS sequence"/>
</dbReference>
<evidence type="ECO:0000256" key="1">
    <source>
        <dbReference type="SAM" id="MobiDB-lite"/>
    </source>
</evidence>